<dbReference type="InterPro" id="IPR038731">
    <property type="entry name" value="RgtA/B/C-like"/>
</dbReference>
<feature type="transmembrane region" description="Helical" evidence="9">
    <location>
        <begin position="100"/>
        <end position="118"/>
    </location>
</feature>
<dbReference type="GO" id="GO:0010041">
    <property type="term" value="P:response to iron(III) ion"/>
    <property type="evidence" value="ECO:0007669"/>
    <property type="project" value="TreeGrafter"/>
</dbReference>
<name>A0A4R5UR09_9RHOB</name>
<evidence type="ECO:0000256" key="3">
    <source>
        <dbReference type="ARBA" id="ARBA00022676"/>
    </source>
</evidence>
<feature type="transmembrane region" description="Helical" evidence="9">
    <location>
        <begin position="501"/>
        <end position="520"/>
    </location>
</feature>
<keyword evidence="5 9" id="KW-0812">Transmembrane</keyword>
<keyword evidence="3" id="KW-0328">Glycosyltransferase</keyword>
<reference evidence="11 12" key="1">
    <citation type="submission" date="2019-03" db="EMBL/GenBank/DDBJ databases">
        <title>Ruegeria lutea sp. nov., a novel strain, isolated from marine sediment, the Masan Bay, South Korea.</title>
        <authorList>
            <person name="Kim J."/>
            <person name="Kim D.-Y."/>
            <person name="Lee S.-S."/>
        </authorList>
    </citation>
    <scope>NUCLEOTIDE SEQUENCE [LARGE SCALE GENOMIC DNA]</scope>
    <source>
        <strain evidence="11 12">318-1</strain>
    </source>
</reference>
<feature type="transmembrane region" description="Helical" evidence="9">
    <location>
        <begin position="233"/>
        <end position="250"/>
    </location>
</feature>
<feature type="transmembrane region" description="Helical" evidence="9">
    <location>
        <begin position="413"/>
        <end position="431"/>
    </location>
</feature>
<dbReference type="GO" id="GO:0009103">
    <property type="term" value="P:lipopolysaccharide biosynthetic process"/>
    <property type="evidence" value="ECO:0007669"/>
    <property type="project" value="TreeGrafter"/>
</dbReference>
<dbReference type="PANTHER" id="PTHR33908">
    <property type="entry name" value="MANNOSYLTRANSFERASE YKCB-RELATED"/>
    <property type="match status" value="1"/>
</dbReference>
<evidence type="ECO:0000256" key="7">
    <source>
        <dbReference type="ARBA" id="ARBA00023136"/>
    </source>
</evidence>
<dbReference type="AlphaFoldDB" id="A0A4R5UR09"/>
<keyword evidence="7 9" id="KW-0472">Membrane</keyword>
<gene>
    <name evidence="11" type="ORF">E1832_22040</name>
</gene>
<comment type="subcellular location">
    <subcellularLocation>
        <location evidence="1">Cell membrane</location>
        <topology evidence="1">Multi-pass membrane protein</topology>
    </subcellularLocation>
</comment>
<feature type="transmembrane region" description="Helical" evidence="9">
    <location>
        <begin position="262"/>
        <end position="293"/>
    </location>
</feature>
<feature type="transmembrane region" description="Helical" evidence="9">
    <location>
        <begin position="188"/>
        <end position="221"/>
    </location>
</feature>
<dbReference type="OrthoDB" id="9810951at2"/>
<evidence type="ECO:0000256" key="9">
    <source>
        <dbReference type="SAM" id="Phobius"/>
    </source>
</evidence>
<evidence type="ECO:0000256" key="5">
    <source>
        <dbReference type="ARBA" id="ARBA00022692"/>
    </source>
</evidence>
<feature type="region of interest" description="Disordered" evidence="8">
    <location>
        <begin position="14"/>
        <end position="36"/>
    </location>
</feature>
<evidence type="ECO:0000313" key="12">
    <source>
        <dbReference type="Proteomes" id="UP000295301"/>
    </source>
</evidence>
<evidence type="ECO:0000256" key="8">
    <source>
        <dbReference type="SAM" id="MobiDB-lite"/>
    </source>
</evidence>
<feature type="transmembrane region" description="Helical" evidence="9">
    <location>
        <begin position="305"/>
        <end position="323"/>
    </location>
</feature>
<feature type="transmembrane region" description="Helical" evidence="9">
    <location>
        <begin position="443"/>
        <end position="466"/>
    </location>
</feature>
<proteinExistence type="predicted"/>
<evidence type="ECO:0000259" key="10">
    <source>
        <dbReference type="Pfam" id="PF13231"/>
    </source>
</evidence>
<dbReference type="GO" id="GO:0016763">
    <property type="term" value="F:pentosyltransferase activity"/>
    <property type="evidence" value="ECO:0007669"/>
    <property type="project" value="TreeGrafter"/>
</dbReference>
<evidence type="ECO:0000256" key="6">
    <source>
        <dbReference type="ARBA" id="ARBA00022989"/>
    </source>
</evidence>
<organism evidence="11 12">
    <name type="scientific">Antarcticimicrobium luteum</name>
    <dbReference type="NCBI Taxonomy" id="2547397"/>
    <lineage>
        <taxon>Bacteria</taxon>
        <taxon>Pseudomonadati</taxon>
        <taxon>Pseudomonadota</taxon>
        <taxon>Alphaproteobacteria</taxon>
        <taxon>Rhodobacterales</taxon>
        <taxon>Paracoccaceae</taxon>
        <taxon>Antarcticimicrobium</taxon>
    </lineage>
</organism>
<comment type="caution">
    <text evidence="11">The sequence shown here is derived from an EMBL/GenBank/DDBJ whole genome shotgun (WGS) entry which is preliminary data.</text>
</comment>
<keyword evidence="4 11" id="KW-0808">Transferase</keyword>
<dbReference type="GO" id="GO:0005886">
    <property type="term" value="C:plasma membrane"/>
    <property type="evidence" value="ECO:0007669"/>
    <property type="project" value="UniProtKB-SubCell"/>
</dbReference>
<protein>
    <submittedName>
        <fullName evidence="11">Glycosyltransferase family 39 protein</fullName>
    </submittedName>
</protein>
<feature type="domain" description="Glycosyltransferase RgtA/B/C/D-like" evidence="10">
    <location>
        <begin position="153"/>
        <end position="320"/>
    </location>
</feature>
<keyword evidence="6 9" id="KW-1133">Transmembrane helix</keyword>
<keyword evidence="12" id="KW-1185">Reference proteome</keyword>
<dbReference type="Proteomes" id="UP000295301">
    <property type="component" value="Unassembled WGS sequence"/>
</dbReference>
<sequence>MAVLSGRYFPSSLSAGRPASMQKTTAQGVSGRPRGAAAVPRGLRRAYGREMTRRAGGLQCGAVSAREKGGKPRRETQVTWRDRTELALAGLAADRPARPMIFVALFALLMFLPGFFSLPPIDRDETRFAQASRQMAQSGDYIDIRLGEGTRYKKPVGIYWLQSAAVKLVGESHATEIWVYRLPSLAMAVAACLLTYLIALSLVGAQAALLAALLMAVCFVLGGEARLAKTDATLLATVLAAQLVLARLHMRGAEAVRGGWPWLFWGAMGASMLIKGPIGPMVVGLTVLALIVLRRGVRWLAPLRWGRGLLLFVAIVLPWYVAITVKSGDAFWAEALGRDLIGKIGEGQESHGAPPGAYALAVWLTFWPASILLPFGLWYGWSARREPAVLFCLAWILPSWLVFEITATKLIHYVMPTYPALAVLAAAGWLARPDGPLSRPYRLFLAAMLALALLLGAAPLIFSLQYGTGPSVLWALGIALSLAGIWSVWTAMRARARLRVVLGMGLLSLGLSVSLFGHLARFGHIWPSNALAGLYVQAAGMCEDPAYLSVGYGEPSLMLLSRKLPHFVGPEEAAGAVPDAGAGCALVFVEDRRRADFDIAVSRQGEVIGRVEGFGLGGADALGITAYLFR</sequence>
<dbReference type="Pfam" id="PF13231">
    <property type="entry name" value="PMT_2"/>
    <property type="match status" value="1"/>
</dbReference>
<dbReference type="PANTHER" id="PTHR33908:SF3">
    <property type="entry name" value="UNDECAPRENYL PHOSPHATE-ALPHA-4-AMINO-4-DEOXY-L-ARABINOSE ARABINOSYL TRANSFERASE"/>
    <property type="match status" value="1"/>
</dbReference>
<evidence type="ECO:0000256" key="1">
    <source>
        <dbReference type="ARBA" id="ARBA00004651"/>
    </source>
</evidence>
<feature type="transmembrane region" description="Helical" evidence="9">
    <location>
        <begin position="388"/>
        <end position="407"/>
    </location>
</feature>
<dbReference type="InterPro" id="IPR050297">
    <property type="entry name" value="LipidA_mod_glycosyltrf_83"/>
</dbReference>
<evidence type="ECO:0000313" key="11">
    <source>
        <dbReference type="EMBL" id="TDK41365.1"/>
    </source>
</evidence>
<dbReference type="EMBL" id="SMUV01000074">
    <property type="protein sequence ID" value="TDK41365.1"/>
    <property type="molecule type" value="Genomic_DNA"/>
</dbReference>
<accession>A0A4R5UR09</accession>
<evidence type="ECO:0000256" key="2">
    <source>
        <dbReference type="ARBA" id="ARBA00022475"/>
    </source>
</evidence>
<feature type="transmembrane region" description="Helical" evidence="9">
    <location>
        <begin position="472"/>
        <end position="489"/>
    </location>
</feature>
<keyword evidence="2" id="KW-1003">Cell membrane</keyword>
<feature type="transmembrane region" description="Helical" evidence="9">
    <location>
        <begin position="357"/>
        <end position="381"/>
    </location>
</feature>
<evidence type="ECO:0000256" key="4">
    <source>
        <dbReference type="ARBA" id="ARBA00022679"/>
    </source>
</evidence>